<protein>
    <submittedName>
        <fullName evidence="1">Uncharacterized protein</fullName>
    </submittedName>
</protein>
<keyword evidence="2" id="KW-1185">Reference proteome</keyword>
<reference evidence="1 2" key="1">
    <citation type="journal article" date="2012" name="J. Virol.">
        <title>Complete Genome Sequences of 138 Mycobacteriophages.</title>
        <authorList>
            <consortium name="the Science Education Alliance Phage Hunters Advancing Genomics and Evolutionary Science Program"/>
            <consortium name="the KwaZulu-Natal Research Institute for Tuberculosis and HIV Mycobacterial Genetics Course Students"/>
            <consortium name="the Phage Hunters Integrating Research and Education Program"/>
            <person name="Hatfull G.F."/>
        </authorList>
    </citation>
    <scope>NUCLEOTIDE SEQUENCE [LARGE SCALE GENOMIC DNA]</scope>
</reference>
<dbReference type="RefSeq" id="YP_009018742.1">
    <property type="nucleotide sequence ID" value="NC_023744.1"/>
</dbReference>
<sequence>MSWGEAALTGAMYVGAWEAGKPIGRAIGRRLRLPWRRRKGLRFPNGVPRVPMPTDVLAGSGRG</sequence>
<evidence type="ECO:0000313" key="2">
    <source>
        <dbReference type="Proteomes" id="UP000005857"/>
    </source>
</evidence>
<accession>G8I4G4</accession>
<organism evidence="1 2">
    <name type="scientific">Mycobacterium phage DS6A</name>
    <dbReference type="NCBI Taxonomy" id="45764"/>
    <lineage>
        <taxon>Viruses</taxon>
        <taxon>Duplodnaviria</taxon>
        <taxon>Heunggongvirae</taxon>
        <taxon>Uroviricota</taxon>
        <taxon>Caudoviricetes</taxon>
        <taxon>Hnatkovirus</taxon>
        <taxon>Hnatkovirus DS6A</taxon>
    </lineage>
</organism>
<dbReference type="KEGG" id="vg:18990052"/>
<dbReference type="Proteomes" id="UP000005857">
    <property type="component" value="Segment"/>
</dbReference>
<dbReference type="EMBL" id="JN698994">
    <property type="protein sequence ID" value="AER47608.1"/>
    <property type="molecule type" value="Genomic_DNA"/>
</dbReference>
<proteinExistence type="predicted"/>
<name>G8I4G4_9CAUD</name>
<evidence type="ECO:0000313" key="1">
    <source>
        <dbReference type="EMBL" id="AER47608.1"/>
    </source>
</evidence>
<dbReference type="GeneID" id="18990052"/>
<gene>
    <name evidence="1" type="primary">54</name>
    <name evidence="1" type="ORF">DS6A_54</name>
</gene>